<dbReference type="PANTHER" id="PTHR10536">
    <property type="entry name" value="DNA PRIMASE SMALL SUBUNIT"/>
    <property type="match status" value="1"/>
</dbReference>
<keyword evidence="2 11" id="KW-0240">DNA-directed RNA polymerase</keyword>
<dbReference type="GO" id="GO:0000428">
    <property type="term" value="C:DNA-directed RNA polymerase complex"/>
    <property type="evidence" value="ECO:0007669"/>
    <property type="project" value="UniProtKB-KW"/>
</dbReference>
<comment type="cofactor">
    <cofactor evidence="11">
        <name>Mg(2+)</name>
        <dbReference type="ChEBI" id="CHEBI:18420"/>
    </cofactor>
    <cofactor evidence="11">
        <name>Mn(2+)</name>
        <dbReference type="ChEBI" id="CHEBI:29035"/>
    </cofactor>
</comment>
<evidence type="ECO:0000313" key="16">
    <source>
        <dbReference type="Proteomes" id="UP000058925"/>
    </source>
</evidence>
<evidence type="ECO:0000256" key="2">
    <source>
        <dbReference type="ARBA" id="ARBA00022478"/>
    </source>
</evidence>
<sequence>MSDALSFDSNDSIKKDKNKPKYQNAEPDDKNKNWLEEIFRRYYFYHYSQLEVGELINEHEFGFRLFDGKIHRHLSFNDKKELYAYIIKFSPSDIFISSARYQNPKAEIDQKGWNGSDLIFDIDGKDLHLECAQSHNLVLCKDCNLISKGIVSTCEGCKSSRLQIIDMPCTRCIKSLNGEVKKITEILCDDFGIDKEYIFVYFSGNNGYHIHVVDKIFYGASAQKRNAFAQYLMCKGYMIENLGIRKNTEGVLIPMQNKILYNQGWRKRIFESMHLPIQNHRIDDKFVKKYHRMQDVNSNNISDIISTHIFDLSAKIDPNVTMDIHRIFRLAGSINSKSGLIKAFCKDLDSFNPFADACLIGDSSVEIESKLNVKISLKGKQFSIKTGTNSLPEYAAAYVVCKGIGDIQ</sequence>
<keyword evidence="16" id="KW-1185">Reference proteome</keyword>
<evidence type="ECO:0000256" key="6">
    <source>
        <dbReference type="ARBA" id="ARBA00022705"/>
    </source>
</evidence>
<evidence type="ECO:0000256" key="1">
    <source>
        <dbReference type="ARBA" id="ARBA00009762"/>
    </source>
</evidence>
<evidence type="ECO:0000256" key="7">
    <source>
        <dbReference type="ARBA" id="ARBA00022723"/>
    </source>
</evidence>
<evidence type="ECO:0000256" key="11">
    <source>
        <dbReference type="HAMAP-Rule" id="MF_00700"/>
    </source>
</evidence>
<keyword evidence="8 11" id="KW-0460">Magnesium</keyword>
<keyword evidence="10 11" id="KW-0464">Manganese</keyword>
<dbReference type="InterPro" id="IPR023639">
    <property type="entry name" value="DNA_primase_ssu_PriS"/>
</dbReference>
<evidence type="ECO:0000256" key="3">
    <source>
        <dbReference type="ARBA" id="ARBA00022515"/>
    </source>
</evidence>
<dbReference type="KEGG" id="taa:NMY3_01958"/>
<dbReference type="GO" id="GO:0006269">
    <property type="term" value="P:DNA replication, synthesis of primer"/>
    <property type="evidence" value="ECO:0007669"/>
    <property type="project" value="UniProtKB-UniRule"/>
</dbReference>
<feature type="active site" evidence="11">
    <location>
        <position position="317"/>
    </location>
</feature>
<feature type="region of interest" description="Disordered" evidence="14">
    <location>
        <begin position="1"/>
        <end position="28"/>
    </location>
</feature>
<dbReference type="EC" id="2.7.7.-" evidence="11"/>
<dbReference type="GO" id="GO:1990077">
    <property type="term" value="C:primosome complex"/>
    <property type="evidence" value="ECO:0007669"/>
    <property type="project" value="UniProtKB-KW"/>
</dbReference>
<evidence type="ECO:0000256" key="14">
    <source>
        <dbReference type="SAM" id="MobiDB-lite"/>
    </source>
</evidence>
<keyword evidence="5 11" id="KW-0548">Nucleotidyltransferase</keyword>
<dbReference type="Proteomes" id="UP000058925">
    <property type="component" value="Chromosome"/>
</dbReference>
<feature type="compositionally biased region" description="Low complexity" evidence="14">
    <location>
        <begin position="1"/>
        <end position="10"/>
    </location>
</feature>
<organism evidence="15 16">
    <name type="scientific">Candidatus Nitrosocosmicus oleophilus</name>
    <dbReference type="NCBI Taxonomy" id="1353260"/>
    <lineage>
        <taxon>Archaea</taxon>
        <taxon>Nitrososphaerota</taxon>
        <taxon>Nitrososphaeria</taxon>
        <taxon>Nitrososphaerales</taxon>
        <taxon>Nitrososphaeraceae</taxon>
        <taxon>Candidatus Nitrosocosmicus</taxon>
    </lineage>
</organism>
<evidence type="ECO:0000313" key="15">
    <source>
        <dbReference type="EMBL" id="ALI36161.1"/>
    </source>
</evidence>
<comment type="function">
    <text evidence="13">RNA polymerase that catalyzes the synthesis of short RNA molecules used as primers for DNA polymerase during DNA replication.</text>
</comment>
<accession>A0A654M0U9</accession>
<comment type="subunit">
    <text evidence="11">Heterodimer of a small subunit (PriS) and a large subunit (PriL).</text>
</comment>
<gene>
    <name evidence="11" type="primary">priS</name>
    <name evidence="15" type="ORF">NMY3_01958</name>
</gene>
<keyword evidence="3 11" id="KW-0639">Primosome</keyword>
<evidence type="ECO:0000256" key="12">
    <source>
        <dbReference type="RuleBase" id="RU003514"/>
    </source>
</evidence>
<comment type="function">
    <text evidence="11">Catalytic subunit of DNA primase, an RNA polymerase that catalyzes the synthesis of short RNA molecules used as primers for DNA polymerase during DNA replication. The small subunit contains the primase catalytic core and has DNA synthesis activity on its own. Binding to the large subunit stabilizes and modulates the activity, increasing the rate of DNA synthesis while decreasing the length of the DNA fragments, and conferring RNA synthesis capability. The DNA polymerase activity may enable DNA primase to also catalyze primer extension after primer synthesis. May also play a role in DNA repair.</text>
</comment>
<dbReference type="RefSeq" id="WP_196815482.1">
    <property type="nucleotide sequence ID" value="NZ_CP012850.1"/>
</dbReference>
<comment type="similarity">
    <text evidence="1 11 12">Belongs to the eukaryotic-type primase small subunit family.</text>
</comment>
<dbReference type="OrthoDB" id="31125at2157"/>
<evidence type="ECO:0000256" key="10">
    <source>
        <dbReference type="ARBA" id="ARBA00023211"/>
    </source>
</evidence>
<protein>
    <recommendedName>
        <fullName evidence="11">DNA primase small subunit PriS</fullName>
        <ecNumber evidence="11">2.7.7.-</ecNumber>
    </recommendedName>
</protein>
<name>A0A654M0U9_9ARCH</name>
<reference evidence="16" key="1">
    <citation type="submission" date="2015-10" db="EMBL/GenBank/DDBJ databases">
        <title>Niche specialization of a soil ammonia-oxidizing archaeon, Candidatus Nitrosocosmicus oleophilus.</title>
        <authorList>
            <person name="Jung M.-Y."/>
            <person name="Rhee S.-K."/>
        </authorList>
    </citation>
    <scope>NUCLEOTIDE SEQUENCE [LARGE SCALE GENOMIC DNA]</scope>
    <source>
        <strain evidence="16">MY3</strain>
    </source>
</reference>
<dbReference type="AlphaFoldDB" id="A0A654M0U9"/>
<dbReference type="GO" id="GO:0046872">
    <property type="term" value="F:metal ion binding"/>
    <property type="evidence" value="ECO:0007669"/>
    <property type="project" value="UniProtKB-KW"/>
</dbReference>
<dbReference type="Pfam" id="PF01896">
    <property type="entry name" value="DNA_primase_S"/>
    <property type="match status" value="1"/>
</dbReference>
<keyword evidence="9 11" id="KW-0804">Transcription</keyword>
<dbReference type="Gene3D" id="3.90.920.10">
    <property type="entry name" value="DNA primase, PRIM domain"/>
    <property type="match status" value="1"/>
</dbReference>
<evidence type="ECO:0000256" key="13">
    <source>
        <dbReference type="RuleBase" id="RU004224"/>
    </source>
</evidence>
<keyword evidence="6 11" id="KW-0235">DNA replication</keyword>
<dbReference type="InterPro" id="IPR002755">
    <property type="entry name" value="DNA_primase_S"/>
</dbReference>
<proteinExistence type="inferred from homology"/>
<evidence type="ECO:0000256" key="9">
    <source>
        <dbReference type="ARBA" id="ARBA00023163"/>
    </source>
</evidence>
<evidence type="ECO:0000256" key="4">
    <source>
        <dbReference type="ARBA" id="ARBA00022679"/>
    </source>
</evidence>
<keyword evidence="4 11" id="KW-0808">Transferase</keyword>
<evidence type="ECO:0000256" key="5">
    <source>
        <dbReference type="ARBA" id="ARBA00022695"/>
    </source>
</evidence>
<keyword evidence="7 11" id="KW-0479">Metal-binding</keyword>
<dbReference type="EMBL" id="CP012850">
    <property type="protein sequence ID" value="ALI36161.1"/>
    <property type="molecule type" value="Genomic_DNA"/>
</dbReference>
<feature type="active site" evidence="11">
    <location>
        <position position="123"/>
    </location>
</feature>
<evidence type="ECO:0000256" key="8">
    <source>
        <dbReference type="ARBA" id="ARBA00022842"/>
    </source>
</evidence>
<dbReference type="GeneID" id="60421945"/>
<dbReference type="HAMAP" id="MF_00700">
    <property type="entry name" value="DNA_primase_sml_arc"/>
    <property type="match status" value="1"/>
</dbReference>
<dbReference type="GO" id="GO:0003899">
    <property type="term" value="F:DNA-directed RNA polymerase activity"/>
    <property type="evidence" value="ECO:0007669"/>
    <property type="project" value="UniProtKB-UniRule"/>
</dbReference>
<feature type="active site" evidence="11">
    <location>
        <position position="121"/>
    </location>
</feature>
<dbReference type="SUPFAM" id="SSF56747">
    <property type="entry name" value="Prim-pol domain"/>
    <property type="match status" value="1"/>
</dbReference>